<reference evidence="5 6" key="1">
    <citation type="submission" date="2020-08" db="EMBL/GenBank/DDBJ databases">
        <title>Genome sequencing of Purple Non-Sulfur Bacteria from various extreme environments.</title>
        <authorList>
            <person name="Mayer M."/>
        </authorList>
    </citation>
    <scope>NUCLEOTIDE SEQUENCE [LARGE SCALE GENOMIC DNA]</scope>
    <source>
        <strain evidence="5 6">JA135</strain>
    </source>
</reference>
<keyword evidence="3" id="KW-0804">Transcription</keyword>
<organism evidence="5 6">
    <name type="scientific">Roseospira goensis</name>
    <dbReference type="NCBI Taxonomy" id="391922"/>
    <lineage>
        <taxon>Bacteria</taxon>
        <taxon>Pseudomonadati</taxon>
        <taxon>Pseudomonadota</taxon>
        <taxon>Alphaproteobacteria</taxon>
        <taxon>Rhodospirillales</taxon>
        <taxon>Rhodospirillaceae</taxon>
        <taxon>Roseospira</taxon>
    </lineage>
</organism>
<dbReference type="AlphaFoldDB" id="A0A7W6RW20"/>
<dbReference type="PANTHER" id="PTHR43537:SF41">
    <property type="entry name" value="TRANSCRIPTIONAL REGULATORY PROTEIN"/>
    <property type="match status" value="1"/>
</dbReference>
<dbReference type="Pfam" id="PF07729">
    <property type="entry name" value="FCD"/>
    <property type="match status" value="1"/>
</dbReference>
<dbReference type="InterPro" id="IPR008920">
    <property type="entry name" value="TF_FadR/GntR_C"/>
</dbReference>
<dbReference type="InterPro" id="IPR011711">
    <property type="entry name" value="GntR_C"/>
</dbReference>
<evidence type="ECO:0000256" key="3">
    <source>
        <dbReference type="ARBA" id="ARBA00023163"/>
    </source>
</evidence>
<dbReference type="PROSITE" id="PS50949">
    <property type="entry name" value="HTH_GNTR"/>
    <property type="match status" value="1"/>
</dbReference>
<dbReference type="CDD" id="cd07377">
    <property type="entry name" value="WHTH_GntR"/>
    <property type="match status" value="1"/>
</dbReference>
<dbReference type="EMBL" id="JACIGI010000001">
    <property type="protein sequence ID" value="MBB4284303.1"/>
    <property type="molecule type" value="Genomic_DNA"/>
</dbReference>
<gene>
    <name evidence="5" type="ORF">GGD88_000009</name>
</gene>
<dbReference type="PRINTS" id="PR00035">
    <property type="entry name" value="HTHGNTR"/>
</dbReference>
<evidence type="ECO:0000256" key="2">
    <source>
        <dbReference type="ARBA" id="ARBA00023125"/>
    </source>
</evidence>
<dbReference type="InterPro" id="IPR036390">
    <property type="entry name" value="WH_DNA-bd_sf"/>
</dbReference>
<evidence type="ECO:0000313" key="6">
    <source>
        <dbReference type="Proteomes" id="UP000555728"/>
    </source>
</evidence>
<dbReference type="Pfam" id="PF00392">
    <property type="entry name" value="GntR"/>
    <property type="match status" value="1"/>
</dbReference>
<proteinExistence type="predicted"/>
<evidence type="ECO:0000313" key="5">
    <source>
        <dbReference type="EMBL" id="MBB4284303.1"/>
    </source>
</evidence>
<dbReference type="SMART" id="SM00345">
    <property type="entry name" value="HTH_GNTR"/>
    <property type="match status" value="1"/>
</dbReference>
<dbReference type="SUPFAM" id="SSF48008">
    <property type="entry name" value="GntR ligand-binding domain-like"/>
    <property type="match status" value="1"/>
</dbReference>
<name>A0A7W6RW20_9PROT</name>
<evidence type="ECO:0000256" key="1">
    <source>
        <dbReference type="ARBA" id="ARBA00023015"/>
    </source>
</evidence>
<accession>A0A7W6RW20</accession>
<dbReference type="Proteomes" id="UP000555728">
    <property type="component" value="Unassembled WGS sequence"/>
</dbReference>
<dbReference type="SMART" id="SM00895">
    <property type="entry name" value="FCD"/>
    <property type="match status" value="1"/>
</dbReference>
<comment type="caution">
    <text evidence="5">The sequence shown here is derived from an EMBL/GenBank/DDBJ whole genome shotgun (WGS) entry which is preliminary data.</text>
</comment>
<evidence type="ECO:0000259" key="4">
    <source>
        <dbReference type="PROSITE" id="PS50949"/>
    </source>
</evidence>
<dbReference type="Gene3D" id="1.10.10.10">
    <property type="entry name" value="Winged helix-like DNA-binding domain superfamily/Winged helix DNA-binding domain"/>
    <property type="match status" value="1"/>
</dbReference>
<keyword evidence="2 5" id="KW-0238">DNA-binding</keyword>
<keyword evidence="1" id="KW-0805">Transcription regulation</keyword>
<protein>
    <submittedName>
        <fullName evidence="5">DNA-binding GntR family transcriptional regulator</fullName>
    </submittedName>
</protein>
<dbReference type="Gene3D" id="1.20.120.530">
    <property type="entry name" value="GntR ligand-binding domain-like"/>
    <property type="match status" value="1"/>
</dbReference>
<sequence>MLYVWKAKRRAKHGMSDRQQRGAQAAEIAERLRDEIVSGAIEGGARLGQDALAARFGVSRMPVREALRLLEAQGLVDVPPNRSAIVARLSKDDLLDIFDMRAAAEPLALGLALPHLTNARIDRAAEIQRDIENAPLDRFGDLNAAFHRTLHAPCGRPRLLAHIESLNALADRYLRLAIGTMDHQGPSDAEHRDLLEACRARDEARARAILTAHIVRARDALAAAFEDASS</sequence>
<keyword evidence="6" id="KW-1185">Reference proteome</keyword>
<dbReference type="InterPro" id="IPR036388">
    <property type="entry name" value="WH-like_DNA-bd_sf"/>
</dbReference>
<dbReference type="GO" id="GO:0003677">
    <property type="term" value="F:DNA binding"/>
    <property type="evidence" value="ECO:0007669"/>
    <property type="project" value="UniProtKB-KW"/>
</dbReference>
<dbReference type="GO" id="GO:0003700">
    <property type="term" value="F:DNA-binding transcription factor activity"/>
    <property type="evidence" value="ECO:0007669"/>
    <property type="project" value="InterPro"/>
</dbReference>
<feature type="domain" description="HTH gntR-type" evidence="4">
    <location>
        <begin position="22"/>
        <end position="89"/>
    </location>
</feature>
<dbReference type="InterPro" id="IPR000524">
    <property type="entry name" value="Tscrpt_reg_HTH_GntR"/>
</dbReference>
<dbReference type="PANTHER" id="PTHR43537">
    <property type="entry name" value="TRANSCRIPTIONAL REGULATOR, GNTR FAMILY"/>
    <property type="match status" value="1"/>
</dbReference>
<dbReference type="SUPFAM" id="SSF46785">
    <property type="entry name" value="Winged helix' DNA-binding domain"/>
    <property type="match status" value="1"/>
</dbReference>